<accession>A0AAC9TXT3</accession>
<dbReference type="Proteomes" id="UP000198233">
    <property type="component" value="Chromosome"/>
</dbReference>
<dbReference type="AlphaFoldDB" id="A0AAC9TXT3"/>
<organism evidence="1 2">
    <name type="scientific">Shewanella marisflavi</name>
    <dbReference type="NCBI Taxonomy" id="260364"/>
    <lineage>
        <taxon>Bacteria</taxon>
        <taxon>Pseudomonadati</taxon>
        <taxon>Pseudomonadota</taxon>
        <taxon>Gammaproteobacteria</taxon>
        <taxon>Alteromonadales</taxon>
        <taxon>Shewanellaceae</taxon>
        <taxon>Shewanella</taxon>
    </lineage>
</organism>
<sequence length="66" mass="7757">MFRLLLVCSLLALLLTPSNFDLRYGHLIELEPAELSYNRYQAIYFCKQNRWAFCQSWGDLAVTRLA</sequence>
<reference evidence="1 2" key="1">
    <citation type="submission" date="2017-06" db="EMBL/GenBank/DDBJ databases">
        <title>Complete genome sequence of Shewanella marisflavi EP1 associated with anaerobic 2,4-dinitrotoluene reduction and salt tolerance.</title>
        <authorList>
            <person name="Huang J."/>
        </authorList>
    </citation>
    <scope>NUCLEOTIDE SEQUENCE [LARGE SCALE GENOMIC DNA]</scope>
    <source>
        <strain evidence="1 2">EP1</strain>
    </source>
</reference>
<protein>
    <submittedName>
        <fullName evidence="1">Uncharacterized protein</fullName>
    </submittedName>
</protein>
<gene>
    <name evidence="1" type="ORF">CFF01_09500</name>
</gene>
<proteinExistence type="predicted"/>
<name>A0AAC9TXT3_9GAMM</name>
<evidence type="ECO:0000313" key="2">
    <source>
        <dbReference type="Proteomes" id="UP000198233"/>
    </source>
</evidence>
<dbReference type="KEGG" id="smav:CFF01_09500"/>
<dbReference type="EMBL" id="CP022272">
    <property type="protein sequence ID" value="ASJ96795.1"/>
    <property type="molecule type" value="Genomic_DNA"/>
</dbReference>
<evidence type="ECO:0000313" key="1">
    <source>
        <dbReference type="EMBL" id="ASJ96795.1"/>
    </source>
</evidence>